<sequence length="80" mass="8900">CQEIIKIVCNSTNSIALETSGKLMSIEQKGGNLIVNYSDRLVRLLREVRQLIGLGFVLPQKLLNVLIPVNNSTNMLSFLN</sequence>
<gene>
    <name evidence="1" type="ORF">WUBG_18597</name>
</gene>
<feature type="non-terminal residue" evidence="1">
    <location>
        <position position="80"/>
    </location>
</feature>
<evidence type="ECO:0000313" key="1">
    <source>
        <dbReference type="EMBL" id="EJW70498.1"/>
    </source>
</evidence>
<name>J9DLK5_WUCBA</name>
<proteinExistence type="predicted"/>
<dbReference type="EMBL" id="ADBV01021658">
    <property type="protein sequence ID" value="EJW70498.1"/>
    <property type="molecule type" value="Genomic_DNA"/>
</dbReference>
<organism evidence="1 2">
    <name type="scientific">Wuchereria bancrofti</name>
    <dbReference type="NCBI Taxonomy" id="6293"/>
    <lineage>
        <taxon>Eukaryota</taxon>
        <taxon>Metazoa</taxon>
        <taxon>Ecdysozoa</taxon>
        <taxon>Nematoda</taxon>
        <taxon>Chromadorea</taxon>
        <taxon>Rhabditida</taxon>
        <taxon>Spirurina</taxon>
        <taxon>Spiruromorpha</taxon>
        <taxon>Filarioidea</taxon>
        <taxon>Onchocercidae</taxon>
        <taxon>Wuchereria</taxon>
    </lineage>
</organism>
<dbReference type="AlphaFoldDB" id="J9DLK5"/>
<reference evidence="2" key="1">
    <citation type="submission" date="2012-08" db="EMBL/GenBank/DDBJ databases">
        <title>The Genome Sequence of Wuchereria bancrofti.</title>
        <authorList>
            <person name="Nutman T.B."/>
            <person name="Fink D.L."/>
            <person name="Russ C."/>
            <person name="Young S."/>
            <person name="Zeng Q."/>
            <person name="Koehrsen M."/>
            <person name="Alvarado L."/>
            <person name="Berlin A."/>
            <person name="Chapman S.B."/>
            <person name="Chen Z."/>
            <person name="Freedman E."/>
            <person name="Gellesch M."/>
            <person name="Goldberg J."/>
            <person name="Griggs A."/>
            <person name="Gujja S."/>
            <person name="Heilman E.R."/>
            <person name="Heiman D."/>
            <person name="Hepburn T."/>
            <person name="Howarth C."/>
            <person name="Jen D."/>
            <person name="Larson L."/>
            <person name="Lewis B."/>
            <person name="Mehta T."/>
            <person name="Park D."/>
            <person name="Pearson M."/>
            <person name="Roberts A."/>
            <person name="Saif S."/>
            <person name="Shea T."/>
            <person name="Shenoy N."/>
            <person name="Sisk P."/>
            <person name="Stolte C."/>
            <person name="Sykes S."/>
            <person name="Walk T."/>
            <person name="White J."/>
            <person name="Yandava C."/>
            <person name="Haas B."/>
            <person name="Henn M.R."/>
            <person name="Nusbaum C."/>
            <person name="Birren B."/>
        </authorList>
    </citation>
    <scope>NUCLEOTIDE SEQUENCE [LARGE SCALE GENOMIC DNA]</scope>
    <source>
        <strain evidence="2">NA</strain>
    </source>
</reference>
<evidence type="ECO:0000313" key="2">
    <source>
        <dbReference type="Proteomes" id="UP000004810"/>
    </source>
</evidence>
<protein>
    <submittedName>
        <fullName evidence="1">Uncharacterized protein</fullName>
    </submittedName>
</protein>
<dbReference type="Proteomes" id="UP000004810">
    <property type="component" value="Unassembled WGS sequence"/>
</dbReference>
<accession>J9DLK5</accession>
<feature type="non-terminal residue" evidence="1">
    <location>
        <position position="1"/>
    </location>
</feature>
<comment type="caution">
    <text evidence="1">The sequence shown here is derived from an EMBL/GenBank/DDBJ whole genome shotgun (WGS) entry which is preliminary data.</text>
</comment>